<dbReference type="FunFam" id="2.70.70.10:FF:000006">
    <property type="entry name" value="M23 family peptidase"/>
    <property type="match status" value="1"/>
</dbReference>
<evidence type="ECO:0000256" key="2">
    <source>
        <dbReference type="SAM" id="Phobius"/>
    </source>
</evidence>
<evidence type="ECO:0000259" key="3">
    <source>
        <dbReference type="Pfam" id="PF01551"/>
    </source>
</evidence>
<keyword evidence="2" id="KW-0812">Transmembrane</keyword>
<dbReference type="Gene3D" id="2.70.70.10">
    <property type="entry name" value="Glucose Permease (Domain IIA)"/>
    <property type="match status" value="1"/>
</dbReference>
<accession>A0A261SL86</accession>
<dbReference type="RefSeq" id="WP_094851867.1">
    <property type="nucleotide sequence ID" value="NZ_NEVM01000001.1"/>
</dbReference>
<dbReference type="PANTHER" id="PTHR21666:SF291">
    <property type="entry name" value="STAGE II SPORULATION PROTEIN Q"/>
    <property type="match status" value="1"/>
</dbReference>
<evidence type="ECO:0000256" key="1">
    <source>
        <dbReference type="SAM" id="MobiDB-lite"/>
    </source>
</evidence>
<dbReference type="InterPro" id="IPR011055">
    <property type="entry name" value="Dup_hybrid_motif"/>
</dbReference>
<protein>
    <submittedName>
        <fullName evidence="4">Peptidase M23</fullName>
    </submittedName>
</protein>
<keyword evidence="2" id="KW-1133">Transmembrane helix</keyword>
<feature type="compositionally biased region" description="Basic and acidic residues" evidence="1">
    <location>
        <begin position="130"/>
        <end position="148"/>
    </location>
</feature>
<feature type="transmembrane region" description="Helical" evidence="2">
    <location>
        <begin position="18"/>
        <end position="37"/>
    </location>
</feature>
<gene>
    <name evidence="4" type="ORF">CAL29_05155</name>
</gene>
<evidence type="ECO:0000313" key="5">
    <source>
        <dbReference type="Proteomes" id="UP000216020"/>
    </source>
</evidence>
<dbReference type="Proteomes" id="UP000216020">
    <property type="component" value="Unassembled WGS sequence"/>
</dbReference>
<keyword evidence="2" id="KW-0472">Membrane</keyword>
<dbReference type="OrthoDB" id="9815245at2"/>
<feature type="domain" description="M23ase beta-sheet core" evidence="3">
    <location>
        <begin position="222"/>
        <end position="316"/>
    </location>
</feature>
<keyword evidence="5" id="KW-1185">Reference proteome</keyword>
<proteinExistence type="predicted"/>
<dbReference type="EMBL" id="NEVM01000001">
    <property type="protein sequence ID" value="OZI37767.1"/>
    <property type="molecule type" value="Genomic_DNA"/>
</dbReference>
<reference evidence="5" key="1">
    <citation type="submission" date="2017-05" db="EMBL/GenBank/DDBJ databases">
        <title>Complete and WGS of Bordetella genogroups.</title>
        <authorList>
            <person name="Spilker T."/>
            <person name="Lipuma J."/>
        </authorList>
    </citation>
    <scope>NUCLEOTIDE SEQUENCE [LARGE SCALE GENOMIC DNA]</scope>
    <source>
        <strain evidence="5">AU16122</strain>
    </source>
</reference>
<dbReference type="InterPro" id="IPR016047">
    <property type="entry name" value="M23ase_b-sheet_dom"/>
</dbReference>
<name>A0A261SL86_9BORD</name>
<dbReference type="AlphaFoldDB" id="A0A261SL86"/>
<dbReference type="InterPro" id="IPR050570">
    <property type="entry name" value="Cell_wall_metabolism_enzyme"/>
</dbReference>
<feature type="region of interest" description="Disordered" evidence="1">
    <location>
        <begin position="126"/>
        <end position="155"/>
    </location>
</feature>
<dbReference type="SUPFAM" id="SSF51261">
    <property type="entry name" value="Duplicated hybrid motif"/>
    <property type="match status" value="1"/>
</dbReference>
<dbReference type="PANTHER" id="PTHR21666">
    <property type="entry name" value="PEPTIDASE-RELATED"/>
    <property type="match status" value="1"/>
</dbReference>
<organism evidence="4 5">
    <name type="scientific">Bordetella genomosp. 10</name>
    <dbReference type="NCBI Taxonomy" id="1416804"/>
    <lineage>
        <taxon>Bacteria</taxon>
        <taxon>Pseudomonadati</taxon>
        <taxon>Pseudomonadota</taxon>
        <taxon>Betaproteobacteria</taxon>
        <taxon>Burkholderiales</taxon>
        <taxon>Alcaligenaceae</taxon>
        <taxon>Bordetella</taxon>
    </lineage>
</organism>
<dbReference type="CDD" id="cd12797">
    <property type="entry name" value="M23_peptidase"/>
    <property type="match status" value="1"/>
</dbReference>
<sequence length="339" mass="34698">MHARGESDGHFTVGGGRLALLLGALLALAAMIGAYSASMYRNLSAPQAGSDVSPLASEQAVRNAAFVRDNLNMLAGRVGALQAKLIGIDALSRRLAAAAGVTLADPAAAAPRDGAATAGADAAQAALHPSDPRADEVMDDNFTDREPPSLDPGSAQALGRQLDALLAHAAAQSSTMDMLDAALTRRSGDLARLPTSMPLDGYTYLSSSYGWRRNPVTGRYAMHEGVDFPAPRGTPIMAAAGGVVVEAGPESGYGNLLEIDHGDGLSTRYAHASELLVKKGDVVQRGQIVARVGSTGRSTGAHLHFEVRLAGQPLDPKLFIGPPSTAPPALAATPSATGG</sequence>
<evidence type="ECO:0000313" key="4">
    <source>
        <dbReference type="EMBL" id="OZI37767.1"/>
    </source>
</evidence>
<dbReference type="Pfam" id="PF01551">
    <property type="entry name" value="Peptidase_M23"/>
    <property type="match status" value="1"/>
</dbReference>
<dbReference type="GO" id="GO:0004222">
    <property type="term" value="F:metalloendopeptidase activity"/>
    <property type="evidence" value="ECO:0007669"/>
    <property type="project" value="TreeGrafter"/>
</dbReference>
<comment type="caution">
    <text evidence="4">The sequence shown here is derived from an EMBL/GenBank/DDBJ whole genome shotgun (WGS) entry which is preliminary data.</text>
</comment>